<evidence type="ECO:0000313" key="5">
    <source>
        <dbReference type="EMBL" id="CAB4853548.1"/>
    </source>
</evidence>
<dbReference type="Pfam" id="PF12697">
    <property type="entry name" value="Abhydrolase_6"/>
    <property type="match status" value="1"/>
</dbReference>
<dbReference type="GO" id="GO:0047372">
    <property type="term" value="F:monoacylglycerol lipase activity"/>
    <property type="evidence" value="ECO:0007669"/>
    <property type="project" value="TreeGrafter"/>
</dbReference>
<protein>
    <submittedName>
        <fullName evidence="3">Unannotated protein</fullName>
    </submittedName>
</protein>
<dbReference type="GO" id="GO:0016020">
    <property type="term" value="C:membrane"/>
    <property type="evidence" value="ECO:0007669"/>
    <property type="project" value="TreeGrafter"/>
</dbReference>
<dbReference type="InterPro" id="IPR029058">
    <property type="entry name" value="AB_hydrolase_fold"/>
</dbReference>
<dbReference type="PRINTS" id="PR00412">
    <property type="entry name" value="EPOXHYDRLASE"/>
</dbReference>
<dbReference type="EMBL" id="CAFAAV010000013">
    <property type="protein sequence ID" value="CAB4804251.1"/>
    <property type="molecule type" value="Genomic_DNA"/>
</dbReference>
<dbReference type="PANTHER" id="PTHR43798:SF33">
    <property type="entry name" value="HYDROLASE, PUTATIVE (AFU_ORTHOLOGUE AFUA_2G14860)-RELATED"/>
    <property type="match status" value="1"/>
</dbReference>
<name>A0A6J6S468_9ZZZZ</name>
<evidence type="ECO:0000259" key="1">
    <source>
        <dbReference type="Pfam" id="PF12697"/>
    </source>
</evidence>
<sequence>MGEPTPRSLHRVTLVEYPGAQAPDRQRDVVVGGVRIAVHEWGSEQDDPIFLVHGGFDFGRTYDVFAPLLAAAGWRVITWDQRGHGDSAQCALYSLDADLRDMIGVMASTTSRPAVVVGHSKGGAMSVQLADAQPFRFSHFVNIDGLPSRRPMTDLAAHERTRMLSSDITGWLQHRRLSATLERKPDTLDGLARRRGKQNPRLSLEWLRYLVTVGARHDDDGWRWKIDPSMRHGGFGPWRPEWTASRLPGLGMPFLGILAREQEPMGWGNTADDIRPYLPAGGRLELFEDTGHFVHIERPNETAAMILDFLDRGR</sequence>
<accession>A0A6J6S468</accession>
<reference evidence="3" key="1">
    <citation type="submission" date="2020-05" db="EMBL/GenBank/DDBJ databases">
        <authorList>
            <person name="Chiriac C."/>
            <person name="Salcher M."/>
            <person name="Ghai R."/>
            <person name="Kavagutti S V."/>
        </authorList>
    </citation>
    <scope>NUCLEOTIDE SEQUENCE</scope>
</reference>
<dbReference type="Gene3D" id="3.40.50.1820">
    <property type="entry name" value="alpha/beta hydrolase"/>
    <property type="match status" value="1"/>
</dbReference>
<dbReference type="EMBL" id="CAFBOL010000058">
    <property type="protein sequence ID" value="CAB4998905.1"/>
    <property type="molecule type" value="Genomic_DNA"/>
</dbReference>
<dbReference type="InterPro" id="IPR050266">
    <property type="entry name" value="AB_hydrolase_sf"/>
</dbReference>
<evidence type="ECO:0000313" key="7">
    <source>
        <dbReference type="EMBL" id="CAB4998905.1"/>
    </source>
</evidence>
<dbReference type="EMBL" id="CAFBMT010000004">
    <property type="protein sequence ID" value="CAB4921680.1"/>
    <property type="molecule type" value="Genomic_DNA"/>
</dbReference>
<organism evidence="3">
    <name type="scientific">freshwater metagenome</name>
    <dbReference type="NCBI Taxonomy" id="449393"/>
    <lineage>
        <taxon>unclassified sequences</taxon>
        <taxon>metagenomes</taxon>
        <taxon>ecological metagenomes</taxon>
    </lineage>
</organism>
<dbReference type="EMBL" id="CAFBIY010000278">
    <property type="protein sequence ID" value="CAB4853548.1"/>
    <property type="molecule type" value="Genomic_DNA"/>
</dbReference>
<evidence type="ECO:0000313" key="6">
    <source>
        <dbReference type="EMBL" id="CAB4921680.1"/>
    </source>
</evidence>
<dbReference type="SUPFAM" id="SSF53474">
    <property type="entry name" value="alpha/beta-Hydrolases"/>
    <property type="match status" value="1"/>
</dbReference>
<evidence type="ECO:0000313" key="4">
    <source>
        <dbReference type="EMBL" id="CAB4804251.1"/>
    </source>
</evidence>
<feature type="domain" description="AB hydrolase-1" evidence="1">
    <location>
        <begin position="49"/>
        <end position="304"/>
    </location>
</feature>
<dbReference type="InterPro" id="IPR000073">
    <property type="entry name" value="AB_hydrolase_1"/>
</dbReference>
<dbReference type="EMBL" id="CAEZYF010000012">
    <property type="protein sequence ID" value="CAB4729770.1"/>
    <property type="molecule type" value="Genomic_DNA"/>
</dbReference>
<dbReference type="AlphaFoldDB" id="A0A6J6S468"/>
<proteinExistence type="predicted"/>
<evidence type="ECO:0000313" key="3">
    <source>
        <dbReference type="EMBL" id="CAB4729770.1"/>
    </source>
</evidence>
<dbReference type="GO" id="GO:0046464">
    <property type="term" value="P:acylglycerol catabolic process"/>
    <property type="evidence" value="ECO:0007669"/>
    <property type="project" value="TreeGrafter"/>
</dbReference>
<dbReference type="InterPro" id="IPR000639">
    <property type="entry name" value="Epox_hydrolase-like"/>
</dbReference>
<dbReference type="PANTHER" id="PTHR43798">
    <property type="entry name" value="MONOACYLGLYCEROL LIPASE"/>
    <property type="match status" value="1"/>
</dbReference>
<gene>
    <name evidence="3" type="ORF">UFOPK2656_02026</name>
    <name evidence="4" type="ORF">UFOPK3099_00308</name>
    <name evidence="5" type="ORF">UFOPK3267_03080</name>
    <name evidence="6" type="ORF">UFOPK3651_00894</name>
    <name evidence="7" type="ORF">UFOPK3931_02001</name>
    <name evidence="2" type="ORF">UFOPK4189_00931</name>
</gene>
<dbReference type="EMBL" id="CAESGF010000004">
    <property type="protein sequence ID" value="CAB4363152.1"/>
    <property type="molecule type" value="Genomic_DNA"/>
</dbReference>
<evidence type="ECO:0000313" key="2">
    <source>
        <dbReference type="EMBL" id="CAB4363152.1"/>
    </source>
</evidence>